<evidence type="ECO:0000256" key="7">
    <source>
        <dbReference type="ARBA" id="ARBA00022723"/>
    </source>
</evidence>
<dbReference type="InterPro" id="IPR007588">
    <property type="entry name" value="Znf_FLYWCH"/>
</dbReference>
<proteinExistence type="inferred from homology"/>
<dbReference type="PANTHER" id="PTHR11703:SF0">
    <property type="entry name" value="DEOXYHYPUSINE SYNTHASE"/>
    <property type="match status" value="1"/>
</dbReference>
<comment type="similarity">
    <text evidence="4">Belongs to the deoxyhypusine synthase family.</text>
</comment>
<comment type="catalytic activity">
    <reaction evidence="1">
        <text>[eIF5A protein]-L-lysine + spermidine = [eIF5A protein]-deoxyhypusine + propane-1,3-diamine</text>
        <dbReference type="Rhea" id="RHEA:33299"/>
        <dbReference type="Rhea" id="RHEA-COMP:10143"/>
        <dbReference type="Rhea" id="RHEA-COMP:10144"/>
        <dbReference type="ChEBI" id="CHEBI:29969"/>
        <dbReference type="ChEBI" id="CHEBI:57484"/>
        <dbReference type="ChEBI" id="CHEBI:57834"/>
        <dbReference type="ChEBI" id="CHEBI:82657"/>
        <dbReference type="EC" id="2.5.1.46"/>
    </reaction>
</comment>
<dbReference type="EMBL" id="JBICBT010001408">
    <property type="protein sequence ID" value="KAL3068555.1"/>
    <property type="molecule type" value="Genomic_DNA"/>
</dbReference>
<feature type="region of interest" description="Disordered" evidence="12">
    <location>
        <begin position="294"/>
        <end position="319"/>
    </location>
</feature>
<feature type="domain" description="FLYWCH-type" evidence="13">
    <location>
        <begin position="112"/>
        <end position="174"/>
    </location>
</feature>
<dbReference type="Proteomes" id="UP001620626">
    <property type="component" value="Unassembled WGS sequence"/>
</dbReference>
<dbReference type="AlphaFoldDB" id="A0ABD2HT61"/>
<evidence type="ECO:0000256" key="5">
    <source>
        <dbReference type="ARBA" id="ARBA00012683"/>
    </source>
</evidence>
<evidence type="ECO:0000256" key="11">
    <source>
        <dbReference type="ARBA" id="ARBA00023256"/>
    </source>
</evidence>
<comment type="caution">
    <text evidence="14">The sequence shown here is derived from an EMBL/GenBank/DDBJ whole genome shotgun (WGS) entry which is preliminary data.</text>
</comment>
<keyword evidence="6" id="KW-0808">Transferase</keyword>
<evidence type="ECO:0000259" key="13">
    <source>
        <dbReference type="Pfam" id="PF04500"/>
    </source>
</evidence>
<feature type="compositionally biased region" description="Polar residues" evidence="12">
    <location>
        <begin position="300"/>
        <end position="319"/>
    </location>
</feature>
<evidence type="ECO:0000256" key="6">
    <source>
        <dbReference type="ARBA" id="ARBA00022679"/>
    </source>
</evidence>
<feature type="region of interest" description="Disordered" evidence="12">
    <location>
        <begin position="1"/>
        <end position="48"/>
    </location>
</feature>
<dbReference type="InterPro" id="IPR036982">
    <property type="entry name" value="Deoxyhypusine_synthase_sf"/>
</dbReference>
<accession>A0ABD2HT61</accession>
<dbReference type="Gene3D" id="3.40.910.10">
    <property type="entry name" value="Deoxyhypusine synthase"/>
    <property type="match status" value="1"/>
</dbReference>
<organism evidence="14 15">
    <name type="scientific">Heterodera trifolii</name>
    <dbReference type="NCBI Taxonomy" id="157864"/>
    <lineage>
        <taxon>Eukaryota</taxon>
        <taxon>Metazoa</taxon>
        <taxon>Ecdysozoa</taxon>
        <taxon>Nematoda</taxon>
        <taxon>Chromadorea</taxon>
        <taxon>Rhabditida</taxon>
        <taxon>Tylenchina</taxon>
        <taxon>Tylenchomorpha</taxon>
        <taxon>Tylenchoidea</taxon>
        <taxon>Heteroderidae</taxon>
        <taxon>Heteroderinae</taxon>
        <taxon>Heterodera</taxon>
    </lineage>
</organism>
<evidence type="ECO:0000256" key="9">
    <source>
        <dbReference type="ARBA" id="ARBA00022833"/>
    </source>
</evidence>
<dbReference type="Pfam" id="PF01916">
    <property type="entry name" value="DS"/>
    <property type="match status" value="1"/>
</dbReference>
<dbReference type="Pfam" id="PF04500">
    <property type="entry name" value="FLYWCH"/>
    <property type="match status" value="1"/>
</dbReference>
<dbReference type="NCBIfam" id="TIGR00321">
    <property type="entry name" value="dhys"/>
    <property type="match status" value="1"/>
</dbReference>
<keyword evidence="11" id="KW-0386">Hypusine biosynthesis</keyword>
<evidence type="ECO:0000256" key="10">
    <source>
        <dbReference type="ARBA" id="ARBA00023027"/>
    </source>
</evidence>
<evidence type="ECO:0000256" key="4">
    <source>
        <dbReference type="ARBA" id="ARBA00009892"/>
    </source>
</evidence>
<gene>
    <name evidence="14" type="ORF">niasHT_030846</name>
</gene>
<keyword evidence="7" id="KW-0479">Metal-binding</keyword>
<dbReference type="Gene3D" id="2.20.25.240">
    <property type="match status" value="1"/>
</dbReference>
<evidence type="ECO:0000256" key="8">
    <source>
        <dbReference type="ARBA" id="ARBA00022771"/>
    </source>
</evidence>
<comment type="cofactor">
    <cofactor evidence="2">
        <name>NAD(+)</name>
        <dbReference type="ChEBI" id="CHEBI:57540"/>
    </cofactor>
</comment>
<dbReference type="GO" id="GO:0034038">
    <property type="term" value="F:deoxyhypusine synthase activity"/>
    <property type="evidence" value="ECO:0007669"/>
    <property type="project" value="UniProtKB-EC"/>
</dbReference>
<protein>
    <recommendedName>
        <fullName evidence="5">deoxyhypusine synthase</fullName>
        <ecNumber evidence="5">2.5.1.46</ecNumber>
    </recommendedName>
</protein>
<feature type="compositionally biased region" description="Polar residues" evidence="12">
    <location>
        <begin position="73"/>
        <end position="93"/>
    </location>
</feature>
<dbReference type="FunFam" id="3.40.910.10:FF:000001">
    <property type="entry name" value="Probable deoxyhypusine synthase"/>
    <property type="match status" value="1"/>
</dbReference>
<feature type="compositionally biased region" description="Basic and acidic residues" evidence="12">
    <location>
        <begin position="693"/>
        <end position="706"/>
    </location>
</feature>
<keyword evidence="15" id="KW-1185">Reference proteome</keyword>
<evidence type="ECO:0000256" key="3">
    <source>
        <dbReference type="ARBA" id="ARBA00005041"/>
    </source>
</evidence>
<feature type="compositionally biased region" description="Polar residues" evidence="12">
    <location>
        <begin position="7"/>
        <end position="25"/>
    </location>
</feature>
<sequence>MEAPNSPMASAQNSGHAVDPSTASADLNDICGDTDGMANEEGEEEADDAIVKEIVTALLSGGPFPAAGENDEQSQAMEQQQTNGTAMDDASFSSGLSPIASDALQPVLFASFFESQLGGKKLECGGHLYRRSRHRGDSIYWRCDQNRRYRCAGSARTVGETEGTEVELGKPHNHSPCPARCAAQRLTRQIRQTALAAGGCLPPRAVIDECLAGASDDVRAALPHVESLKRAVSRKRRSADNLSGINVHRFQQPPKQQQQKRHPTVADQKTDFAMTLRNTKQSDNGGKTQQMVEATEAENGRQQTQKMHSDGAGSSTSSVMPCPAELALCRQAVLVNSDQQQQQQLHDYEQRPVIVGYDFNAGIQWEALLDSFLTTGFQASHMGIAIQEINAMIEERSVPVQFEPGVDPFFDYPQPNRRRRRRLTIFLGYTSNLVTSGLRETFRYLLEHDQVDCVVTSAGGVEEDIIKCLRPTYLGSFKMPGNELRAGGINRAGNLLIPNSNYCAFEEWLNPILDKCLEEQRLQGIRWTPSKLIARLGSEIGDKRSICYWAWHNRIPIFCPALTDGSLGDMLYFHSVKNGGDGIVLDIVEDLRYLNTMAVRSLRTGVIILGGGVVKHHINNANLMRNGSDRTVYINSGQEFDGSDSGAEPDEAVSWGKVKGNARAVKVCADATLVFPLIVARTFARAVTQQQKCRGERSEVGGEKGHQQHQQDNQRQLERIE</sequence>
<keyword evidence="10" id="KW-0520">NAD</keyword>
<keyword evidence="9" id="KW-0862">Zinc</keyword>
<evidence type="ECO:0000313" key="15">
    <source>
        <dbReference type="Proteomes" id="UP001620626"/>
    </source>
</evidence>
<feature type="compositionally biased region" description="Acidic residues" evidence="12">
    <location>
        <begin position="38"/>
        <end position="48"/>
    </location>
</feature>
<dbReference type="PANTHER" id="PTHR11703">
    <property type="entry name" value="DEOXYHYPUSINE SYNTHASE"/>
    <property type="match status" value="1"/>
</dbReference>
<dbReference type="SUPFAM" id="SSF52467">
    <property type="entry name" value="DHS-like NAD/FAD-binding domain"/>
    <property type="match status" value="1"/>
</dbReference>
<feature type="region of interest" description="Disordered" evidence="12">
    <location>
        <begin position="693"/>
        <end position="721"/>
    </location>
</feature>
<evidence type="ECO:0000256" key="1">
    <source>
        <dbReference type="ARBA" id="ARBA00000952"/>
    </source>
</evidence>
<dbReference type="InterPro" id="IPR029035">
    <property type="entry name" value="DHS-like_NAD/FAD-binding_dom"/>
</dbReference>
<evidence type="ECO:0000256" key="2">
    <source>
        <dbReference type="ARBA" id="ARBA00001911"/>
    </source>
</evidence>
<dbReference type="GO" id="GO:0008270">
    <property type="term" value="F:zinc ion binding"/>
    <property type="evidence" value="ECO:0007669"/>
    <property type="project" value="UniProtKB-KW"/>
</dbReference>
<feature type="region of interest" description="Disordered" evidence="12">
    <location>
        <begin position="229"/>
        <end position="266"/>
    </location>
</feature>
<dbReference type="InterPro" id="IPR002773">
    <property type="entry name" value="Deoxyhypusine_synthase"/>
</dbReference>
<evidence type="ECO:0000256" key="12">
    <source>
        <dbReference type="SAM" id="MobiDB-lite"/>
    </source>
</evidence>
<evidence type="ECO:0000313" key="14">
    <source>
        <dbReference type="EMBL" id="KAL3068555.1"/>
    </source>
</evidence>
<dbReference type="EC" id="2.5.1.46" evidence="5"/>
<feature type="region of interest" description="Disordered" evidence="12">
    <location>
        <begin position="61"/>
        <end position="93"/>
    </location>
</feature>
<keyword evidence="8" id="KW-0863">Zinc-finger</keyword>
<name>A0ABD2HT61_9BILA</name>
<reference evidence="14 15" key="1">
    <citation type="submission" date="2024-10" db="EMBL/GenBank/DDBJ databases">
        <authorList>
            <person name="Kim D."/>
        </authorList>
    </citation>
    <scope>NUCLEOTIDE SEQUENCE [LARGE SCALE GENOMIC DNA]</scope>
    <source>
        <strain evidence="14">BH-2024</strain>
    </source>
</reference>
<comment type="pathway">
    <text evidence="3">Protein modification; eIF5A hypusination.</text>
</comment>